<evidence type="ECO:0000313" key="4">
    <source>
        <dbReference type="Proteomes" id="UP000078348"/>
    </source>
</evidence>
<dbReference type="InterPro" id="IPR043701">
    <property type="entry name" value="Yju2"/>
</dbReference>
<dbReference type="OrthoDB" id="674963at2759"/>
<dbReference type="EMBL" id="LXWW01000543">
    <property type="protein sequence ID" value="OAO12484.1"/>
    <property type="molecule type" value="Genomic_DNA"/>
</dbReference>
<feature type="compositionally biased region" description="Basic and acidic residues" evidence="2">
    <location>
        <begin position="200"/>
        <end position="217"/>
    </location>
</feature>
<accession>A0A196S920</accession>
<evidence type="ECO:0000256" key="2">
    <source>
        <dbReference type="SAM" id="MobiDB-lite"/>
    </source>
</evidence>
<feature type="binding site" evidence="1">
    <location>
        <position position="83"/>
    </location>
    <ligand>
        <name>Zn(2+)</name>
        <dbReference type="ChEBI" id="CHEBI:29105"/>
    </ligand>
</feature>
<comment type="subunit">
    <text evidence="1">Component of the spliceosome. Present in the activated B complex, the catalytically activated B* complex which catalyzes the branching, the catalytic step 1 C complex catalyzing the exon ligation, and the postcatalytic P complex containing the ligated exons (mRNA) and the excised lariat intron.</text>
</comment>
<gene>
    <name evidence="3" type="ORF">AV274_5839</name>
</gene>
<keyword evidence="1" id="KW-0508">mRNA splicing</keyword>
<dbReference type="InterPro" id="IPR007590">
    <property type="entry name" value="Saf4/Yju2"/>
</dbReference>
<feature type="compositionally biased region" description="Basic and acidic residues" evidence="2">
    <location>
        <begin position="180"/>
        <end position="192"/>
    </location>
</feature>
<dbReference type="HAMAP" id="MF_03226">
    <property type="entry name" value="YJU2"/>
    <property type="match status" value="1"/>
</dbReference>
<keyword evidence="1" id="KW-0539">Nucleus</keyword>
<evidence type="ECO:0000313" key="3">
    <source>
        <dbReference type="EMBL" id="OAO12484.1"/>
    </source>
</evidence>
<protein>
    <recommendedName>
        <fullName evidence="1">Splicing factor YJU2</fullName>
    </recommendedName>
</protein>
<comment type="subcellular location">
    <subcellularLocation>
        <location evidence="1">Nucleus</location>
    </subcellularLocation>
</comment>
<dbReference type="Pfam" id="PF04502">
    <property type="entry name" value="Saf4_Yju2"/>
    <property type="match status" value="1"/>
</dbReference>
<dbReference type="GO" id="GO:0000349">
    <property type="term" value="P:generation of catalytic spliceosome for first transesterification step"/>
    <property type="evidence" value="ECO:0007669"/>
    <property type="project" value="UniProtKB-UniRule"/>
</dbReference>
<keyword evidence="1" id="KW-0507">mRNA processing</keyword>
<keyword evidence="1" id="KW-0479">Metal-binding</keyword>
<dbReference type="GO" id="GO:0071006">
    <property type="term" value="C:U2-type catalytic step 1 spliceosome"/>
    <property type="evidence" value="ECO:0007669"/>
    <property type="project" value="UniProtKB-UniRule"/>
</dbReference>
<feature type="binding site" evidence="1">
    <location>
        <position position="80"/>
    </location>
    <ligand>
        <name>Zn(2+)</name>
        <dbReference type="ChEBI" id="CHEBI:29105"/>
    </ligand>
</feature>
<keyword evidence="4" id="KW-1185">Reference proteome</keyword>
<sequence length="264" mass="30815">MGERKVVNKFIPWDFDPDKVSKVKLSNIGQFTVRMMLPFTVRCNSCGEFMYSGKKFNVRKETANGEDYLGIPIERFYFKCTNCEAEFIIQTDPKNSDYAVVSGATRNSVLWKNERQLELEDKAKAEAAENMDAIQELENRTEESKREMDIYDALDLLQAKQRKTMNADPEEALEVIRKREREKEKEEKRKQIEDDENDEKELRELLKKKREEEDAKNEASYANLFKPKTQEVKVLPNPPLKNGLKLMKKKKTEPKKATLGLVAY</sequence>
<dbReference type="STRING" id="478820.A0A196S920"/>
<dbReference type="PANTHER" id="PTHR12111">
    <property type="entry name" value="SPLICING FACTOR YJU2"/>
    <property type="match status" value="1"/>
</dbReference>
<organism evidence="3 4">
    <name type="scientific">Blastocystis sp. subtype 1 (strain ATCC 50177 / NandII)</name>
    <dbReference type="NCBI Taxonomy" id="478820"/>
    <lineage>
        <taxon>Eukaryota</taxon>
        <taxon>Sar</taxon>
        <taxon>Stramenopiles</taxon>
        <taxon>Bigyra</taxon>
        <taxon>Opalozoa</taxon>
        <taxon>Opalinata</taxon>
        <taxon>Blastocystidae</taxon>
        <taxon>Blastocystis</taxon>
    </lineage>
</organism>
<proteinExistence type="inferred from homology"/>
<feature type="binding site" evidence="1">
    <location>
        <position position="46"/>
    </location>
    <ligand>
        <name>Zn(2+)</name>
        <dbReference type="ChEBI" id="CHEBI:29105"/>
    </ligand>
</feature>
<keyword evidence="1" id="KW-0862">Zinc</keyword>
<evidence type="ECO:0000256" key="1">
    <source>
        <dbReference type="HAMAP-Rule" id="MF_03226"/>
    </source>
</evidence>
<comment type="function">
    <text evidence="1">Part of the spliceosome which catalyzes two sequential transesterification reactions, first the excision of the non-coding intron from pre-mRNA and then the ligation of the coding exons to form the mature mRNA. Plays a role in stabilizing the structure of the spliceosome catalytic core and docking of the branch helix into the active site, producing 5'-exon and lariat intron-3'-intermediates.</text>
</comment>
<reference evidence="3 4" key="1">
    <citation type="submission" date="2016-05" db="EMBL/GenBank/DDBJ databases">
        <title>Nuclear genome of Blastocystis sp. subtype 1 NandII.</title>
        <authorList>
            <person name="Gentekaki E."/>
            <person name="Curtis B."/>
            <person name="Stairs C."/>
            <person name="Eme L."/>
            <person name="Herman E."/>
            <person name="Klimes V."/>
            <person name="Arias M.C."/>
            <person name="Elias M."/>
            <person name="Hilliou F."/>
            <person name="Klute M."/>
            <person name="Malik S.-B."/>
            <person name="Pightling A."/>
            <person name="Rachubinski R."/>
            <person name="Salas D."/>
            <person name="Schlacht A."/>
            <person name="Suga H."/>
            <person name="Archibald J."/>
            <person name="Ball S.G."/>
            <person name="Clark G."/>
            <person name="Dacks J."/>
            <person name="Van Der Giezen M."/>
            <person name="Tsaousis A."/>
            <person name="Roger A."/>
        </authorList>
    </citation>
    <scope>NUCLEOTIDE SEQUENCE [LARGE SCALE GENOMIC DNA]</scope>
    <source>
        <strain evidence="4">ATCC 50177 / NandII</strain>
    </source>
</reference>
<name>A0A196S920_BLAHN</name>
<dbReference type="Proteomes" id="UP000078348">
    <property type="component" value="Unassembled WGS sequence"/>
</dbReference>
<feature type="binding site" evidence="1">
    <location>
        <position position="43"/>
    </location>
    <ligand>
        <name>Zn(2+)</name>
        <dbReference type="ChEBI" id="CHEBI:29105"/>
    </ligand>
</feature>
<keyword evidence="1" id="KW-0747">Spliceosome</keyword>
<comment type="similarity">
    <text evidence="1">Belongs to the CWC16 family. YJU2 subfamily.</text>
</comment>
<feature type="region of interest" description="Disordered" evidence="2">
    <location>
        <begin position="180"/>
        <end position="244"/>
    </location>
</feature>
<dbReference type="AlphaFoldDB" id="A0A196S920"/>
<dbReference type="GO" id="GO:0046872">
    <property type="term" value="F:metal ion binding"/>
    <property type="evidence" value="ECO:0007669"/>
    <property type="project" value="UniProtKB-KW"/>
</dbReference>
<comment type="caution">
    <text evidence="3">The sequence shown here is derived from an EMBL/GenBank/DDBJ whole genome shotgun (WGS) entry which is preliminary data.</text>
</comment>